<evidence type="ECO:0000256" key="3">
    <source>
        <dbReference type="ARBA" id="ARBA00022723"/>
    </source>
</evidence>
<dbReference type="OrthoDB" id="9807740at2"/>
<comment type="subcellular location">
    <subcellularLocation>
        <location evidence="7">Cytoplasm</location>
    </subcellularLocation>
</comment>
<keyword evidence="7" id="KW-0963">Cytoplasm</keyword>
<sequence length="205" mass="22430">MIKQSSRARFLMPFTLPSSFLNLMSPTPVLPSSIDDEEPPSSLCDISVELIVDDSVSASLDEDAIRSTVLSAVQTAAVHRGFSSGTVGVRITDDAAIRQLNAKHLGHDYATDVISFSYEADPPHLEGELVVSVDTARQKASEIGWPAESELLLYIVHGVLHITGMDDHEPTDRREMRQAEESVFLKLGIREISRCGADIQPEDSQ</sequence>
<evidence type="ECO:0000256" key="5">
    <source>
        <dbReference type="ARBA" id="ARBA00022801"/>
    </source>
</evidence>
<comment type="similarity">
    <text evidence="1 7">Belongs to the endoribonuclease YbeY family.</text>
</comment>
<proteinExistence type="inferred from homology"/>
<name>A0A517P1S9_9BACT</name>
<evidence type="ECO:0000256" key="1">
    <source>
        <dbReference type="ARBA" id="ARBA00010875"/>
    </source>
</evidence>
<evidence type="ECO:0000256" key="4">
    <source>
        <dbReference type="ARBA" id="ARBA00022759"/>
    </source>
</evidence>
<dbReference type="GO" id="GO:0005737">
    <property type="term" value="C:cytoplasm"/>
    <property type="evidence" value="ECO:0007669"/>
    <property type="project" value="UniProtKB-SubCell"/>
</dbReference>
<organism evidence="8 9">
    <name type="scientific">Stieleria marina</name>
    <dbReference type="NCBI Taxonomy" id="1930275"/>
    <lineage>
        <taxon>Bacteria</taxon>
        <taxon>Pseudomonadati</taxon>
        <taxon>Planctomycetota</taxon>
        <taxon>Planctomycetia</taxon>
        <taxon>Pirellulales</taxon>
        <taxon>Pirellulaceae</taxon>
        <taxon>Stieleria</taxon>
    </lineage>
</organism>
<comment type="function">
    <text evidence="7">Single strand-specific metallo-endoribonuclease involved in late-stage 70S ribosome quality control and in maturation of the 3' terminus of the 16S rRNA.</text>
</comment>
<dbReference type="EC" id="3.1.-.-" evidence="7"/>
<gene>
    <name evidence="7 8" type="primary">ybeY</name>
    <name evidence="8" type="ORF">K239x_53570</name>
</gene>
<keyword evidence="3 7" id="KW-0479">Metal-binding</keyword>
<feature type="binding site" evidence="7">
    <location>
        <position position="161"/>
    </location>
    <ligand>
        <name>Zn(2+)</name>
        <dbReference type="ChEBI" id="CHEBI:29105"/>
        <note>catalytic</note>
    </ligand>
</feature>
<evidence type="ECO:0000313" key="9">
    <source>
        <dbReference type="Proteomes" id="UP000319817"/>
    </source>
</evidence>
<dbReference type="Proteomes" id="UP000319817">
    <property type="component" value="Chromosome"/>
</dbReference>
<dbReference type="EMBL" id="CP036526">
    <property type="protein sequence ID" value="QDT13339.1"/>
    <property type="molecule type" value="Genomic_DNA"/>
</dbReference>
<comment type="cofactor">
    <cofactor evidence="7">
        <name>Zn(2+)</name>
        <dbReference type="ChEBI" id="CHEBI:29105"/>
    </cofactor>
    <text evidence="7">Binds 1 zinc ion.</text>
</comment>
<accession>A0A517P1S9</accession>
<dbReference type="GO" id="GO:0004222">
    <property type="term" value="F:metalloendopeptidase activity"/>
    <property type="evidence" value="ECO:0007669"/>
    <property type="project" value="InterPro"/>
</dbReference>
<dbReference type="Gene3D" id="3.40.390.30">
    <property type="entry name" value="Metalloproteases ('zincins'), catalytic domain"/>
    <property type="match status" value="1"/>
</dbReference>
<feature type="binding site" evidence="7">
    <location>
        <position position="157"/>
    </location>
    <ligand>
        <name>Zn(2+)</name>
        <dbReference type="ChEBI" id="CHEBI:29105"/>
        <note>catalytic</note>
    </ligand>
</feature>
<evidence type="ECO:0000256" key="7">
    <source>
        <dbReference type="HAMAP-Rule" id="MF_00009"/>
    </source>
</evidence>
<dbReference type="GO" id="GO:0006364">
    <property type="term" value="P:rRNA processing"/>
    <property type="evidence" value="ECO:0007669"/>
    <property type="project" value="UniProtKB-UniRule"/>
</dbReference>
<keyword evidence="4 7" id="KW-0255">Endonuclease</keyword>
<dbReference type="NCBIfam" id="TIGR00043">
    <property type="entry name" value="rRNA maturation RNase YbeY"/>
    <property type="match status" value="1"/>
</dbReference>
<dbReference type="GO" id="GO:0004521">
    <property type="term" value="F:RNA endonuclease activity"/>
    <property type="evidence" value="ECO:0007669"/>
    <property type="project" value="UniProtKB-UniRule"/>
</dbReference>
<evidence type="ECO:0000256" key="6">
    <source>
        <dbReference type="ARBA" id="ARBA00022833"/>
    </source>
</evidence>
<dbReference type="InterPro" id="IPR023091">
    <property type="entry name" value="MetalPrtase_cat_dom_sf_prd"/>
</dbReference>
<dbReference type="GO" id="GO:0008270">
    <property type="term" value="F:zinc ion binding"/>
    <property type="evidence" value="ECO:0007669"/>
    <property type="project" value="UniProtKB-UniRule"/>
</dbReference>
<keyword evidence="7" id="KW-0690">Ribosome biogenesis</keyword>
<dbReference type="PANTHER" id="PTHR46986">
    <property type="entry name" value="ENDORIBONUCLEASE YBEY, CHLOROPLASTIC"/>
    <property type="match status" value="1"/>
</dbReference>
<reference evidence="8 9" key="1">
    <citation type="submission" date="2019-02" db="EMBL/GenBank/DDBJ databases">
        <title>Deep-cultivation of Planctomycetes and their phenomic and genomic characterization uncovers novel biology.</title>
        <authorList>
            <person name="Wiegand S."/>
            <person name="Jogler M."/>
            <person name="Boedeker C."/>
            <person name="Pinto D."/>
            <person name="Vollmers J."/>
            <person name="Rivas-Marin E."/>
            <person name="Kohn T."/>
            <person name="Peeters S.H."/>
            <person name="Heuer A."/>
            <person name="Rast P."/>
            <person name="Oberbeckmann S."/>
            <person name="Bunk B."/>
            <person name="Jeske O."/>
            <person name="Meyerdierks A."/>
            <person name="Storesund J.E."/>
            <person name="Kallscheuer N."/>
            <person name="Luecker S."/>
            <person name="Lage O.M."/>
            <person name="Pohl T."/>
            <person name="Merkel B.J."/>
            <person name="Hornburger P."/>
            <person name="Mueller R.-W."/>
            <person name="Bruemmer F."/>
            <person name="Labrenz M."/>
            <person name="Spormann A.M."/>
            <person name="Op den Camp H."/>
            <person name="Overmann J."/>
            <person name="Amann R."/>
            <person name="Jetten M.S.M."/>
            <person name="Mascher T."/>
            <person name="Medema M.H."/>
            <person name="Devos D.P."/>
            <person name="Kaster A.-K."/>
            <person name="Ovreas L."/>
            <person name="Rohde M."/>
            <person name="Galperin M.Y."/>
            <person name="Jogler C."/>
        </authorList>
    </citation>
    <scope>NUCLEOTIDE SEQUENCE [LARGE SCALE GENOMIC DNA]</scope>
    <source>
        <strain evidence="8 9">K23_9</strain>
    </source>
</reference>
<keyword evidence="7" id="KW-0698">rRNA processing</keyword>
<keyword evidence="6 7" id="KW-0862">Zinc</keyword>
<dbReference type="HAMAP" id="MF_00009">
    <property type="entry name" value="Endoribonucl_YbeY"/>
    <property type="match status" value="1"/>
</dbReference>
<dbReference type="InterPro" id="IPR002036">
    <property type="entry name" value="YbeY"/>
</dbReference>
<keyword evidence="2 7" id="KW-0540">Nuclease</keyword>
<protein>
    <recommendedName>
        <fullName evidence="7">Endoribonuclease YbeY</fullName>
        <ecNumber evidence="7">3.1.-.-</ecNumber>
    </recommendedName>
</protein>
<feature type="binding site" evidence="7">
    <location>
        <position position="167"/>
    </location>
    <ligand>
        <name>Zn(2+)</name>
        <dbReference type="ChEBI" id="CHEBI:29105"/>
        <note>catalytic</note>
    </ligand>
</feature>
<evidence type="ECO:0000256" key="2">
    <source>
        <dbReference type="ARBA" id="ARBA00022722"/>
    </source>
</evidence>
<dbReference type="SUPFAM" id="SSF55486">
    <property type="entry name" value="Metalloproteases ('zincins'), catalytic domain"/>
    <property type="match status" value="1"/>
</dbReference>
<evidence type="ECO:0000313" key="8">
    <source>
        <dbReference type="EMBL" id="QDT13339.1"/>
    </source>
</evidence>
<keyword evidence="9" id="KW-1185">Reference proteome</keyword>
<dbReference type="PANTHER" id="PTHR46986:SF1">
    <property type="entry name" value="ENDORIBONUCLEASE YBEY, CHLOROPLASTIC"/>
    <property type="match status" value="1"/>
</dbReference>
<dbReference type="Pfam" id="PF02130">
    <property type="entry name" value="YbeY"/>
    <property type="match status" value="1"/>
</dbReference>
<dbReference type="AlphaFoldDB" id="A0A517P1S9"/>
<keyword evidence="5 7" id="KW-0378">Hydrolase</keyword>